<name>A0A8S1M3F2_9CILI</name>
<evidence type="ECO:0000313" key="1">
    <source>
        <dbReference type="EMBL" id="CAD8072695.1"/>
    </source>
</evidence>
<evidence type="ECO:0000313" key="2">
    <source>
        <dbReference type="Proteomes" id="UP000692954"/>
    </source>
</evidence>
<sequence>MRKANILSFTRDETPKPSIDRQRHVHRQMAISVDSPKEFQFKHANVEDILFVKPSNASNLQELEYKRIKWYGKAVNLQHDLELTLRPNLSLLQDKKVNESIQESEDRVIRQQSTKCRFTDKISNRSYELEHKGRYLDQKCAFQDNYTIYSKQSFKIKTGMYEQFKNAQLLQKRGNQYEYFLQKPNYYDYSKQQSIRKSQHKPKLLNKSDNCNTLFDTPIKYQNELNFKIARNQILQSIESQKRKRAISEF</sequence>
<comment type="caution">
    <text evidence="1">The sequence shown here is derived from an EMBL/GenBank/DDBJ whole genome shotgun (WGS) entry which is preliminary data.</text>
</comment>
<dbReference type="Proteomes" id="UP000692954">
    <property type="component" value="Unassembled WGS sequence"/>
</dbReference>
<dbReference type="OrthoDB" id="295911at2759"/>
<keyword evidence="2" id="KW-1185">Reference proteome</keyword>
<proteinExistence type="predicted"/>
<dbReference type="EMBL" id="CAJJDN010000029">
    <property type="protein sequence ID" value="CAD8072695.1"/>
    <property type="molecule type" value="Genomic_DNA"/>
</dbReference>
<reference evidence="1" key="1">
    <citation type="submission" date="2021-01" db="EMBL/GenBank/DDBJ databases">
        <authorList>
            <consortium name="Genoscope - CEA"/>
            <person name="William W."/>
        </authorList>
    </citation>
    <scope>NUCLEOTIDE SEQUENCE</scope>
</reference>
<gene>
    <name evidence="1" type="ORF">PSON_ATCC_30995.1.T0290296</name>
</gene>
<dbReference type="AlphaFoldDB" id="A0A8S1M3F2"/>
<accession>A0A8S1M3F2</accession>
<protein>
    <submittedName>
        <fullName evidence="1">Uncharacterized protein</fullName>
    </submittedName>
</protein>
<organism evidence="1 2">
    <name type="scientific">Paramecium sonneborni</name>
    <dbReference type="NCBI Taxonomy" id="65129"/>
    <lineage>
        <taxon>Eukaryota</taxon>
        <taxon>Sar</taxon>
        <taxon>Alveolata</taxon>
        <taxon>Ciliophora</taxon>
        <taxon>Intramacronucleata</taxon>
        <taxon>Oligohymenophorea</taxon>
        <taxon>Peniculida</taxon>
        <taxon>Parameciidae</taxon>
        <taxon>Paramecium</taxon>
    </lineage>
</organism>